<dbReference type="GO" id="GO:0015031">
    <property type="term" value="P:protein transport"/>
    <property type="evidence" value="ECO:0007669"/>
    <property type="project" value="UniProtKB-KW"/>
</dbReference>
<reference evidence="3" key="1">
    <citation type="submission" date="2021-02" db="EMBL/GenBank/DDBJ databases">
        <authorList>
            <person name="Nowell W R."/>
        </authorList>
    </citation>
    <scope>NUCLEOTIDE SEQUENCE</scope>
</reference>
<dbReference type="PANTHER" id="PTHR12730:SF0">
    <property type="entry name" value="PROTEIN SDA1 HOMOLOG"/>
    <property type="match status" value="1"/>
</dbReference>
<comment type="caution">
    <text evidence="3">The sequence shown here is derived from an EMBL/GenBank/DDBJ whole genome shotgun (WGS) entry which is preliminary data.</text>
</comment>
<dbReference type="GO" id="GO:0005730">
    <property type="term" value="C:nucleolus"/>
    <property type="evidence" value="ECO:0007669"/>
    <property type="project" value="UniProtKB-SubCell"/>
</dbReference>
<dbReference type="InterPro" id="IPR012977">
    <property type="entry name" value="SDA1_N"/>
</dbReference>
<evidence type="ECO:0000256" key="1">
    <source>
        <dbReference type="RuleBase" id="RU365057"/>
    </source>
</evidence>
<dbReference type="GO" id="GO:0000055">
    <property type="term" value="P:ribosomal large subunit export from nucleus"/>
    <property type="evidence" value="ECO:0007669"/>
    <property type="project" value="UniProtKB-UniRule"/>
</dbReference>
<protein>
    <recommendedName>
        <fullName evidence="1">Protein SDA1</fullName>
    </recommendedName>
</protein>
<keyword evidence="1" id="KW-0813">Transport</keyword>
<dbReference type="Proteomes" id="UP000663864">
    <property type="component" value="Unassembled WGS sequence"/>
</dbReference>
<evidence type="ECO:0000313" key="4">
    <source>
        <dbReference type="Proteomes" id="UP000663864"/>
    </source>
</evidence>
<dbReference type="PANTHER" id="PTHR12730">
    <property type="entry name" value="HSDA/SDA1-RELATED"/>
    <property type="match status" value="1"/>
</dbReference>
<sequence>MFMDVLRLYSTVLNNDIRLIIVCALILMRNRGLIDCMSLCELFFLRLLQCQDRLLRATIHTYIINDIKKQNEKHKNHKLNSTLQNFMCTIIKESNAIAAKMALKDYS</sequence>
<keyword evidence="1" id="KW-0653">Protein transport</keyword>
<dbReference type="Pfam" id="PF08158">
    <property type="entry name" value="SDA1_HEAT"/>
    <property type="match status" value="1"/>
</dbReference>
<comment type="function">
    <text evidence="1">Required for 60S pre-ribosomal subunits export to the cytoplasm.</text>
</comment>
<organism evidence="3 4">
    <name type="scientific">Rotaria sordida</name>
    <dbReference type="NCBI Taxonomy" id="392033"/>
    <lineage>
        <taxon>Eukaryota</taxon>
        <taxon>Metazoa</taxon>
        <taxon>Spiralia</taxon>
        <taxon>Gnathifera</taxon>
        <taxon>Rotifera</taxon>
        <taxon>Eurotatoria</taxon>
        <taxon>Bdelloidea</taxon>
        <taxon>Philodinida</taxon>
        <taxon>Philodinidae</taxon>
        <taxon>Rotaria</taxon>
    </lineage>
</organism>
<dbReference type="AlphaFoldDB" id="A0A814MQ25"/>
<keyword evidence="1" id="KW-0690">Ribosome biogenesis</keyword>
<dbReference type="GO" id="GO:0042273">
    <property type="term" value="P:ribosomal large subunit biogenesis"/>
    <property type="evidence" value="ECO:0007669"/>
    <property type="project" value="UniProtKB-UniRule"/>
</dbReference>
<evidence type="ECO:0000313" key="3">
    <source>
        <dbReference type="EMBL" id="CAF1081162.1"/>
    </source>
</evidence>
<keyword evidence="1" id="KW-0539">Nucleus</keyword>
<dbReference type="EMBL" id="CAJNOT010000790">
    <property type="protein sequence ID" value="CAF1081162.1"/>
    <property type="molecule type" value="Genomic_DNA"/>
</dbReference>
<gene>
    <name evidence="3" type="ORF">ZHD862_LOCUS16593</name>
</gene>
<name>A0A814MQ25_9BILA</name>
<comment type="similarity">
    <text evidence="1">Belongs to the SDA1 family.</text>
</comment>
<comment type="subcellular location">
    <subcellularLocation>
        <location evidence="1">Nucleus</location>
        <location evidence="1">Nucleolus</location>
    </subcellularLocation>
</comment>
<accession>A0A814MQ25</accession>
<feature type="domain" description="SDA1 N-terminal" evidence="2">
    <location>
        <begin position="3"/>
        <end position="104"/>
    </location>
</feature>
<evidence type="ECO:0000259" key="2">
    <source>
        <dbReference type="Pfam" id="PF08158"/>
    </source>
</evidence>
<dbReference type="InterPro" id="IPR027312">
    <property type="entry name" value="Sda1"/>
</dbReference>
<proteinExistence type="inferred from homology"/>